<keyword evidence="2 3" id="KW-0479">Metal-binding</keyword>
<gene>
    <name evidence="4" type="ORF">NS331_01410</name>
</gene>
<dbReference type="Pfam" id="PF05163">
    <property type="entry name" value="DinB"/>
    <property type="match status" value="1"/>
</dbReference>
<evidence type="ECO:0000313" key="4">
    <source>
        <dbReference type="EMBL" id="KTT27630.1"/>
    </source>
</evidence>
<accession>A0A147HCE8</accession>
<feature type="binding site" evidence="3">
    <location>
        <position position="148"/>
    </location>
    <ligand>
        <name>a divalent metal cation</name>
        <dbReference type="ChEBI" id="CHEBI:60240"/>
    </ligand>
</feature>
<organism evidence="4 5">
    <name type="scientific">Pseudacidovorax intermedius</name>
    <dbReference type="NCBI Taxonomy" id="433924"/>
    <lineage>
        <taxon>Bacteria</taxon>
        <taxon>Pseudomonadati</taxon>
        <taxon>Pseudomonadota</taxon>
        <taxon>Betaproteobacteria</taxon>
        <taxon>Burkholderiales</taxon>
        <taxon>Comamonadaceae</taxon>
        <taxon>Pseudacidovorax</taxon>
    </lineage>
</organism>
<dbReference type="InterPro" id="IPR034660">
    <property type="entry name" value="DinB/YfiT-like"/>
</dbReference>
<dbReference type="InterPro" id="IPR007837">
    <property type="entry name" value="DinB"/>
</dbReference>
<reference evidence="4 5" key="1">
    <citation type="journal article" date="2016" name="Front. Microbiol.">
        <title>Genomic Resource of Rice Seed Associated Bacteria.</title>
        <authorList>
            <person name="Midha S."/>
            <person name="Bansal K."/>
            <person name="Sharma S."/>
            <person name="Kumar N."/>
            <person name="Patil P.P."/>
            <person name="Chaudhry V."/>
            <person name="Patil P.B."/>
        </authorList>
    </citation>
    <scope>NUCLEOTIDE SEQUENCE [LARGE SCALE GENOMIC DNA]</scope>
    <source>
        <strain evidence="4 5">NS331</strain>
    </source>
</reference>
<dbReference type="Proteomes" id="UP000072741">
    <property type="component" value="Unassembled WGS sequence"/>
</dbReference>
<dbReference type="Gene3D" id="1.20.120.450">
    <property type="entry name" value="dinb family like domain"/>
    <property type="match status" value="1"/>
</dbReference>
<dbReference type="SUPFAM" id="SSF109854">
    <property type="entry name" value="DinB/YfiT-like putative metalloenzymes"/>
    <property type="match status" value="1"/>
</dbReference>
<comment type="caution">
    <text evidence="4">The sequence shown here is derived from an EMBL/GenBank/DDBJ whole genome shotgun (WGS) entry which is preliminary data.</text>
</comment>
<evidence type="ECO:0000256" key="1">
    <source>
        <dbReference type="ARBA" id="ARBA00008635"/>
    </source>
</evidence>
<evidence type="ECO:0000313" key="5">
    <source>
        <dbReference type="Proteomes" id="UP000072741"/>
    </source>
</evidence>
<feature type="binding site" evidence="3">
    <location>
        <position position="144"/>
    </location>
    <ligand>
        <name>a divalent metal cation</name>
        <dbReference type="ChEBI" id="CHEBI:60240"/>
    </ligand>
</feature>
<feature type="binding site" evidence="3">
    <location>
        <position position="48"/>
    </location>
    <ligand>
        <name>a divalent metal cation</name>
        <dbReference type="ChEBI" id="CHEBI:60240"/>
    </ligand>
</feature>
<dbReference type="PANTHER" id="PTHR37302:SF1">
    <property type="entry name" value="PROTEIN DINB"/>
    <property type="match status" value="1"/>
</dbReference>
<proteinExistence type="inferred from homology"/>
<dbReference type="GO" id="GO:0046872">
    <property type="term" value="F:metal ion binding"/>
    <property type="evidence" value="ECO:0007669"/>
    <property type="project" value="UniProtKB-KW"/>
</dbReference>
<dbReference type="RefSeq" id="WP_058640241.1">
    <property type="nucleotide sequence ID" value="NZ_LDSL01000010.1"/>
</dbReference>
<comment type="similarity">
    <text evidence="1">Belongs to the DinB family.</text>
</comment>
<dbReference type="PATRIC" id="fig|433924.3.peg.40"/>
<dbReference type="EMBL" id="LDSL01000010">
    <property type="protein sequence ID" value="KTT27630.1"/>
    <property type="molecule type" value="Genomic_DNA"/>
</dbReference>
<sequence length="176" mass="19006">MLAAFHLMARYNGWMNERLYAAAAQLPEAALQQDRGAFFGSIFGTLGHIVAADLIWLHRFARHPALADWGAPMAGLPSPSSLTEGLADTFPALATLRARIDGRIAELPAALAEDDLAVLLEYGNTARVAQAKRFGPLLLHFFNHQTHHRGQATTLLFQAGVDVGVTDLNALIPNEG</sequence>
<evidence type="ECO:0000256" key="3">
    <source>
        <dbReference type="PIRSR" id="PIRSR607837-1"/>
    </source>
</evidence>
<dbReference type="AlphaFoldDB" id="A0A147HCE8"/>
<keyword evidence="5" id="KW-1185">Reference proteome</keyword>
<name>A0A147HCE8_9BURK</name>
<evidence type="ECO:0000256" key="2">
    <source>
        <dbReference type="ARBA" id="ARBA00022723"/>
    </source>
</evidence>
<protein>
    <submittedName>
        <fullName evidence="4">Diguanylate cyclase</fullName>
    </submittedName>
</protein>
<dbReference type="PANTHER" id="PTHR37302">
    <property type="entry name" value="SLR1116 PROTEIN"/>
    <property type="match status" value="1"/>
</dbReference>